<feature type="region of interest" description="Disordered" evidence="1">
    <location>
        <begin position="1"/>
        <end position="23"/>
    </location>
</feature>
<proteinExistence type="predicted"/>
<gene>
    <name evidence="2" type="ORF">PR048_032509</name>
</gene>
<evidence type="ECO:0000313" key="3">
    <source>
        <dbReference type="Proteomes" id="UP001159363"/>
    </source>
</evidence>
<keyword evidence="3" id="KW-1185">Reference proteome</keyword>
<organism evidence="2 3">
    <name type="scientific">Dryococelus australis</name>
    <dbReference type="NCBI Taxonomy" id="614101"/>
    <lineage>
        <taxon>Eukaryota</taxon>
        <taxon>Metazoa</taxon>
        <taxon>Ecdysozoa</taxon>
        <taxon>Arthropoda</taxon>
        <taxon>Hexapoda</taxon>
        <taxon>Insecta</taxon>
        <taxon>Pterygota</taxon>
        <taxon>Neoptera</taxon>
        <taxon>Polyneoptera</taxon>
        <taxon>Phasmatodea</taxon>
        <taxon>Verophasmatodea</taxon>
        <taxon>Anareolatae</taxon>
        <taxon>Phasmatidae</taxon>
        <taxon>Eurycanthinae</taxon>
        <taxon>Dryococelus</taxon>
    </lineage>
</organism>
<name>A0ABQ9G2D5_9NEOP</name>
<comment type="caution">
    <text evidence="2">The sequence shown here is derived from an EMBL/GenBank/DDBJ whole genome shotgun (WGS) entry which is preliminary data.</text>
</comment>
<dbReference type="Proteomes" id="UP001159363">
    <property type="component" value="Chromosome 15"/>
</dbReference>
<protein>
    <submittedName>
        <fullName evidence="2">Uncharacterized protein</fullName>
    </submittedName>
</protein>
<evidence type="ECO:0000313" key="2">
    <source>
        <dbReference type="EMBL" id="KAJ8866648.1"/>
    </source>
</evidence>
<reference evidence="2 3" key="1">
    <citation type="submission" date="2023-02" db="EMBL/GenBank/DDBJ databases">
        <title>LHISI_Scaffold_Assembly.</title>
        <authorList>
            <person name="Stuart O.P."/>
            <person name="Cleave R."/>
            <person name="Magrath M.J.L."/>
            <person name="Mikheyev A.S."/>
        </authorList>
    </citation>
    <scope>NUCLEOTIDE SEQUENCE [LARGE SCALE GENOMIC DNA]</scope>
    <source>
        <strain evidence="2">Daus_M_001</strain>
        <tissue evidence="2">Leg muscle</tissue>
    </source>
</reference>
<sequence>MKQHRNAGAEETGDPRENPTTSDIVRHYPQLRTRNLLGIEPGSPRSLSIDIGIIVRNTAKTILKNSARCPQWNQPSPGVSLEKEPQLIAMTLKTKSDSPDDGCQVHRNSPVRQRPVNLLASNQGDPGFCMWESYRTMPLVGGFSRGSPVSPALPLRRRSILTSITLFGSQDLAVKSRPNLSSQNNWWRGYLATPLEAVNPQHRYTCGSGVMGVAPGVDEIESAVLLLFCGVDDRPGAGDRRLRRREMFLTAPTTQDGFDSEGGGGRWELHLLTAR</sequence>
<dbReference type="EMBL" id="JARBHB010000016">
    <property type="protein sequence ID" value="KAJ8866648.1"/>
    <property type="molecule type" value="Genomic_DNA"/>
</dbReference>
<accession>A0ABQ9G2D5</accession>
<evidence type="ECO:0000256" key="1">
    <source>
        <dbReference type="SAM" id="MobiDB-lite"/>
    </source>
</evidence>